<protein>
    <submittedName>
        <fullName evidence="1">Uncharacterized protein</fullName>
    </submittedName>
</protein>
<dbReference type="EMBL" id="AKXB02000047">
    <property type="protein sequence ID" value="EMO90388.1"/>
    <property type="molecule type" value="Genomic_DNA"/>
</dbReference>
<comment type="caution">
    <text evidence="1">The sequence shown here is derived from an EMBL/GenBank/DDBJ whole genome shotgun (WGS) entry which is preliminary data.</text>
</comment>
<sequence>MISKMWELSQFRMAKELFKDVYFILRDLICGNSHKSRFYEQILKL</sequence>
<dbReference type="Proteomes" id="UP000012138">
    <property type="component" value="Unassembled WGS sequence"/>
</dbReference>
<evidence type="ECO:0000313" key="1">
    <source>
        <dbReference type="EMBL" id="EMO90388.1"/>
    </source>
</evidence>
<organism evidence="1 2">
    <name type="scientific">Leptospira noguchii str. 2001034031</name>
    <dbReference type="NCBI Taxonomy" id="1193053"/>
    <lineage>
        <taxon>Bacteria</taxon>
        <taxon>Pseudomonadati</taxon>
        <taxon>Spirochaetota</taxon>
        <taxon>Spirochaetia</taxon>
        <taxon>Leptospirales</taxon>
        <taxon>Leptospiraceae</taxon>
        <taxon>Leptospira</taxon>
    </lineage>
</organism>
<reference evidence="1 2" key="1">
    <citation type="submission" date="2013-01" db="EMBL/GenBank/DDBJ databases">
        <authorList>
            <person name="Harkins D.M."/>
            <person name="Durkin A.S."/>
            <person name="Brinkac L.M."/>
            <person name="Haft D.H."/>
            <person name="Selengut J.D."/>
            <person name="Sanka R."/>
            <person name="DePew J."/>
            <person name="Purushe J."/>
            <person name="Whelen A.C."/>
            <person name="Vinetz J.M."/>
            <person name="Sutton G.G."/>
            <person name="Nierman W.C."/>
            <person name="Fouts D.E."/>
        </authorList>
    </citation>
    <scope>NUCLEOTIDE SEQUENCE [LARGE SCALE GENOMIC DNA]</scope>
    <source>
        <strain evidence="1 2">2001034031</strain>
    </source>
</reference>
<dbReference type="AlphaFoldDB" id="M6YVI2"/>
<gene>
    <name evidence="1" type="ORF">LEP1GSC024_4562</name>
</gene>
<evidence type="ECO:0000313" key="2">
    <source>
        <dbReference type="Proteomes" id="UP000012138"/>
    </source>
</evidence>
<accession>M6YVI2</accession>
<proteinExistence type="predicted"/>
<name>M6YVI2_9LEPT</name>